<sequence>CFRGEVAYCRRSTLTPERRETPRPPQHLLISLTTFLIQSPKHSMRTVAMTSIGCYALLKSPKMSRPFT</sequence>
<organism evidence="1 2">
    <name type="scientific">Ajellomyces capsulatus</name>
    <name type="common">Darling's disease fungus</name>
    <name type="synonym">Histoplasma capsulatum</name>
    <dbReference type="NCBI Taxonomy" id="5037"/>
    <lineage>
        <taxon>Eukaryota</taxon>
        <taxon>Fungi</taxon>
        <taxon>Dikarya</taxon>
        <taxon>Ascomycota</taxon>
        <taxon>Pezizomycotina</taxon>
        <taxon>Eurotiomycetes</taxon>
        <taxon>Eurotiomycetidae</taxon>
        <taxon>Onygenales</taxon>
        <taxon>Ajellomycetaceae</taxon>
        <taxon>Histoplasma</taxon>
    </lineage>
</organism>
<dbReference type="EMBL" id="CP069114">
    <property type="protein sequence ID" value="QSS63906.1"/>
    <property type="molecule type" value="Genomic_DNA"/>
</dbReference>
<protein>
    <submittedName>
        <fullName evidence="1">Uncharacterized protein</fullName>
    </submittedName>
</protein>
<evidence type="ECO:0000313" key="1">
    <source>
        <dbReference type="EMBL" id="QSS63906.1"/>
    </source>
</evidence>
<evidence type="ECO:0000313" key="2">
    <source>
        <dbReference type="Proteomes" id="UP000663671"/>
    </source>
</evidence>
<proteinExistence type="predicted"/>
<gene>
    <name evidence="1" type="ORF">I7I51_00967</name>
</gene>
<feature type="non-terminal residue" evidence="1">
    <location>
        <position position="1"/>
    </location>
</feature>
<accession>A0A8A1MBN7</accession>
<dbReference type="AlphaFoldDB" id="A0A8A1MBN7"/>
<dbReference type="VEuPathDB" id="FungiDB:I7I51_00967"/>
<dbReference type="Proteomes" id="UP000663671">
    <property type="component" value="Chromosome 1"/>
</dbReference>
<reference evidence="1" key="1">
    <citation type="submission" date="2021-01" db="EMBL/GenBank/DDBJ databases">
        <title>Chromosome-level genome assembly of a human fungal pathogen reveals clustering of transcriptionally co-regulated genes.</title>
        <authorList>
            <person name="Voorhies M."/>
            <person name="Cohen S."/>
            <person name="Shea T.P."/>
            <person name="Petrus S."/>
            <person name="Munoz J.F."/>
            <person name="Poplawski S."/>
            <person name="Goldman W.E."/>
            <person name="Michael T."/>
            <person name="Cuomo C.A."/>
            <person name="Sil A."/>
            <person name="Beyhan S."/>
        </authorList>
    </citation>
    <scope>NUCLEOTIDE SEQUENCE</scope>
    <source>
        <strain evidence="1">WU24</strain>
    </source>
</reference>
<name>A0A8A1MBN7_AJECA</name>